<sequence>QASTCRKTGTSNCTTVCSKRRKRTITLRFKRANEENTGTALLALVRAPSSVCQKDCGLGACIVNRIRNLEECLCTENSFKNVDGKCTAKSNPGGNGGTTTQPQEDKTTLYVLIGLGCLVTLLIIIFLFVFFFRKRNVNQKDYELSHVNTHAIST</sequence>
<dbReference type="AlphaFoldDB" id="H2YRL2"/>
<dbReference type="Proteomes" id="UP000007875">
    <property type="component" value="Unassembled WGS sequence"/>
</dbReference>
<keyword evidence="3" id="KW-1185">Reference proteome</keyword>
<organism evidence="2 3">
    <name type="scientific">Ciona savignyi</name>
    <name type="common">Pacific transparent sea squirt</name>
    <dbReference type="NCBI Taxonomy" id="51511"/>
    <lineage>
        <taxon>Eukaryota</taxon>
        <taxon>Metazoa</taxon>
        <taxon>Chordata</taxon>
        <taxon>Tunicata</taxon>
        <taxon>Ascidiacea</taxon>
        <taxon>Phlebobranchia</taxon>
        <taxon>Cionidae</taxon>
        <taxon>Ciona</taxon>
    </lineage>
</organism>
<keyword evidence="1" id="KW-0812">Transmembrane</keyword>
<protein>
    <submittedName>
        <fullName evidence="2">Uncharacterized protein</fullName>
    </submittedName>
</protein>
<reference evidence="3" key="1">
    <citation type="submission" date="2003-08" db="EMBL/GenBank/DDBJ databases">
        <authorList>
            <person name="Birren B."/>
            <person name="Nusbaum C."/>
            <person name="Abebe A."/>
            <person name="Abouelleil A."/>
            <person name="Adekoya E."/>
            <person name="Ait-zahra M."/>
            <person name="Allen N."/>
            <person name="Allen T."/>
            <person name="An P."/>
            <person name="Anderson M."/>
            <person name="Anderson S."/>
            <person name="Arachchi H."/>
            <person name="Armbruster J."/>
            <person name="Bachantsang P."/>
            <person name="Baldwin J."/>
            <person name="Barry A."/>
            <person name="Bayul T."/>
            <person name="Blitshsteyn B."/>
            <person name="Bloom T."/>
            <person name="Blye J."/>
            <person name="Boguslavskiy L."/>
            <person name="Borowsky M."/>
            <person name="Boukhgalter B."/>
            <person name="Brunache A."/>
            <person name="Butler J."/>
            <person name="Calixte N."/>
            <person name="Calvo S."/>
            <person name="Camarata J."/>
            <person name="Campo K."/>
            <person name="Chang J."/>
            <person name="Cheshatsang Y."/>
            <person name="Citroen M."/>
            <person name="Collymore A."/>
            <person name="Considine T."/>
            <person name="Cook A."/>
            <person name="Cooke P."/>
            <person name="Corum B."/>
            <person name="Cuomo C."/>
            <person name="David R."/>
            <person name="Dawoe T."/>
            <person name="Degray S."/>
            <person name="Dodge S."/>
            <person name="Dooley K."/>
            <person name="Dorje P."/>
            <person name="Dorjee K."/>
            <person name="Dorris L."/>
            <person name="Duffey N."/>
            <person name="Dupes A."/>
            <person name="Elkins T."/>
            <person name="Engels R."/>
            <person name="Erickson J."/>
            <person name="Farina A."/>
            <person name="Faro S."/>
            <person name="Ferreira P."/>
            <person name="Fischer H."/>
            <person name="Fitzgerald M."/>
            <person name="Foley K."/>
            <person name="Gage D."/>
            <person name="Galagan J."/>
            <person name="Gearin G."/>
            <person name="Gnerre S."/>
            <person name="Gnirke A."/>
            <person name="Goyette A."/>
            <person name="Graham J."/>
            <person name="Grandbois E."/>
            <person name="Gyaltsen K."/>
            <person name="Hafez N."/>
            <person name="Hagopian D."/>
            <person name="Hagos B."/>
            <person name="Hall J."/>
            <person name="Hatcher B."/>
            <person name="Heller A."/>
            <person name="Higgins H."/>
            <person name="Honan T."/>
            <person name="Horn A."/>
            <person name="Houde N."/>
            <person name="Hughes L."/>
            <person name="Hulme W."/>
            <person name="Husby E."/>
            <person name="Iliev I."/>
            <person name="Jaffe D."/>
            <person name="Jones C."/>
            <person name="Kamal M."/>
            <person name="Kamat A."/>
            <person name="Kamvysselis M."/>
            <person name="Karlsson E."/>
            <person name="Kells C."/>
            <person name="Kieu A."/>
            <person name="Kisner P."/>
            <person name="Kodira C."/>
            <person name="Kulbokas E."/>
            <person name="Labutti K."/>
            <person name="Lama D."/>
            <person name="Landers T."/>
            <person name="Leger J."/>
            <person name="Levine S."/>
            <person name="Lewis D."/>
            <person name="Lewis T."/>
            <person name="Lindblad-toh K."/>
            <person name="Liu X."/>
            <person name="Lokyitsang T."/>
            <person name="Lokyitsang Y."/>
            <person name="Lucien O."/>
            <person name="Lui A."/>
            <person name="Ma L.J."/>
            <person name="Mabbitt R."/>
            <person name="Macdonald J."/>
            <person name="Maclean C."/>
            <person name="Major J."/>
            <person name="Manning J."/>
            <person name="Marabella R."/>
            <person name="Maru K."/>
            <person name="Matthews C."/>
            <person name="Mauceli E."/>
            <person name="Mccarthy M."/>
            <person name="Mcdonough S."/>
            <person name="Mcghee T."/>
            <person name="Meldrim J."/>
            <person name="Meneus L."/>
            <person name="Mesirov J."/>
            <person name="Mihalev A."/>
            <person name="Mihova T."/>
            <person name="Mikkelsen T."/>
            <person name="Mlenga V."/>
            <person name="Moru K."/>
            <person name="Mozes J."/>
            <person name="Mulrain L."/>
            <person name="Munson G."/>
            <person name="Naylor J."/>
            <person name="Newes C."/>
            <person name="Nguyen C."/>
            <person name="Nguyen N."/>
            <person name="Nguyen T."/>
            <person name="Nicol R."/>
            <person name="Nielsen C."/>
            <person name="Nizzari M."/>
            <person name="Norbu C."/>
            <person name="Norbu N."/>
            <person name="O'donnell P."/>
            <person name="Okoawo O."/>
            <person name="O'leary S."/>
            <person name="Omotosho B."/>
            <person name="O'neill K."/>
            <person name="Osman S."/>
            <person name="Parker S."/>
            <person name="Perrin D."/>
            <person name="Phunkhang P."/>
            <person name="Piqani B."/>
            <person name="Purcell S."/>
            <person name="Rachupka T."/>
            <person name="Ramasamy U."/>
            <person name="Rameau R."/>
            <person name="Ray V."/>
            <person name="Raymond C."/>
            <person name="Retta R."/>
            <person name="Richardson S."/>
            <person name="Rise C."/>
            <person name="Rodriguez J."/>
            <person name="Rogers J."/>
            <person name="Rogov P."/>
            <person name="Rutman M."/>
            <person name="Schupbach R."/>
            <person name="Seaman C."/>
            <person name="Settipalli S."/>
            <person name="Sharpe T."/>
            <person name="Sheridan J."/>
            <person name="Sherpa N."/>
            <person name="Shi J."/>
            <person name="Smirnov S."/>
            <person name="Smith C."/>
            <person name="Sougnez C."/>
            <person name="Spencer B."/>
            <person name="Stalker J."/>
            <person name="Stange-thomann N."/>
            <person name="Stavropoulos S."/>
            <person name="Stetson K."/>
            <person name="Stone C."/>
            <person name="Stone S."/>
            <person name="Stubbs M."/>
            <person name="Talamas J."/>
            <person name="Tchuinga P."/>
            <person name="Tenzing P."/>
            <person name="Tesfaye S."/>
            <person name="Theodore J."/>
            <person name="Thoulutsang Y."/>
            <person name="Topham K."/>
            <person name="Towey S."/>
            <person name="Tsamla T."/>
            <person name="Tsomo N."/>
            <person name="Vallee D."/>
            <person name="Vassiliev H."/>
            <person name="Venkataraman V."/>
            <person name="Vinson J."/>
            <person name="Vo A."/>
            <person name="Wade C."/>
            <person name="Wang S."/>
            <person name="Wangchuk T."/>
            <person name="Wangdi T."/>
            <person name="Whittaker C."/>
            <person name="Wilkinson J."/>
            <person name="Wu Y."/>
            <person name="Wyman D."/>
            <person name="Yadav S."/>
            <person name="Yang S."/>
            <person name="Yang X."/>
            <person name="Yeager S."/>
            <person name="Yee E."/>
            <person name="Young G."/>
            <person name="Zainoun J."/>
            <person name="Zembeck L."/>
            <person name="Zimmer A."/>
            <person name="Zody M."/>
            <person name="Lander E."/>
        </authorList>
    </citation>
    <scope>NUCLEOTIDE SEQUENCE [LARGE SCALE GENOMIC DNA]</scope>
</reference>
<reference evidence="2" key="2">
    <citation type="submission" date="2025-08" db="UniProtKB">
        <authorList>
            <consortium name="Ensembl"/>
        </authorList>
    </citation>
    <scope>IDENTIFICATION</scope>
</reference>
<keyword evidence="1" id="KW-1133">Transmembrane helix</keyword>
<accession>H2YRL2</accession>
<evidence type="ECO:0000256" key="1">
    <source>
        <dbReference type="SAM" id="Phobius"/>
    </source>
</evidence>
<dbReference type="NCBIfam" id="TIGR01167">
    <property type="entry name" value="LPXTG_anchor"/>
    <property type="match status" value="1"/>
</dbReference>
<keyword evidence="1" id="KW-0472">Membrane</keyword>
<dbReference type="HOGENOM" id="CLU_1708224_0_0_1"/>
<evidence type="ECO:0000313" key="3">
    <source>
        <dbReference type="Proteomes" id="UP000007875"/>
    </source>
</evidence>
<feature type="transmembrane region" description="Helical" evidence="1">
    <location>
        <begin position="109"/>
        <end position="132"/>
    </location>
</feature>
<dbReference type="InParanoid" id="H2YRL2"/>
<reference evidence="2" key="3">
    <citation type="submission" date="2025-09" db="UniProtKB">
        <authorList>
            <consortium name="Ensembl"/>
        </authorList>
    </citation>
    <scope>IDENTIFICATION</scope>
</reference>
<proteinExistence type="predicted"/>
<dbReference type="Ensembl" id="ENSCSAVT00000008078.1">
    <property type="protein sequence ID" value="ENSCSAVP00000007972.1"/>
    <property type="gene ID" value="ENSCSAVG00000004755.1"/>
</dbReference>
<name>H2YRL2_CIOSA</name>
<evidence type="ECO:0000313" key="2">
    <source>
        <dbReference type="Ensembl" id="ENSCSAVP00000007972.1"/>
    </source>
</evidence>